<dbReference type="EMBL" id="LS999521">
    <property type="protein sequence ID" value="VAX45469.1"/>
    <property type="molecule type" value="Genomic_DNA"/>
</dbReference>
<evidence type="ECO:0000313" key="2">
    <source>
        <dbReference type="Proteomes" id="UP000294355"/>
    </source>
</evidence>
<organism evidence="1 2">
    <name type="scientific">Acinetobacter calcoaceticus</name>
    <dbReference type="NCBI Taxonomy" id="471"/>
    <lineage>
        <taxon>Bacteria</taxon>
        <taxon>Pseudomonadati</taxon>
        <taxon>Pseudomonadota</taxon>
        <taxon>Gammaproteobacteria</taxon>
        <taxon>Moraxellales</taxon>
        <taxon>Moraxellaceae</taxon>
        <taxon>Acinetobacter</taxon>
        <taxon>Acinetobacter calcoaceticus/baumannii complex</taxon>
    </lineage>
</organism>
<proteinExistence type="predicted"/>
<accession>A0A446ZLS7</accession>
<reference evidence="1 2" key="1">
    <citation type="submission" date="2018-08" db="EMBL/GenBank/DDBJ databases">
        <authorList>
            <person name="Gonzaga-Molto A."/>
        </authorList>
    </citation>
    <scope>NUCLEOTIDE SEQUENCE [LARGE SCALE GENOMIC DNA]</scope>
    <source>
        <strain evidence="1">Acinetobacter calcoaceticus str. 2117</strain>
    </source>
</reference>
<gene>
    <name evidence="1" type="ORF">AC2117_02667</name>
</gene>
<sequence length="29" mass="3136">MNNKLKSICMYALGVLGVMQGTSTTLMTE</sequence>
<dbReference type="Proteomes" id="UP000294355">
    <property type="component" value="Chromosome"/>
</dbReference>
<name>A0A446ZLS7_ACICA</name>
<evidence type="ECO:0000313" key="1">
    <source>
        <dbReference type="EMBL" id="VAX45469.1"/>
    </source>
</evidence>
<protein>
    <submittedName>
        <fullName evidence="1">Uncharacterized protein</fullName>
    </submittedName>
</protein>
<dbReference type="AlphaFoldDB" id="A0A446ZLS7"/>